<protein>
    <submittedName>
        <fullName evidence="1">Tail fiber protein</fullName>
    </submittedName>
</protein>
<sequence>MGLEVATYINELQATNPTSSDIKSQGDDHLRVIKGAIKNTFPNITGAVTVTQTQLNSIAGDGRLVEPGLVVMWPYSVASIPAGWKVCNGTGTLRDGRAVPNLVDRFPVGAGGTIGILATGGAATHTHTLTIAETALTIAQMPSHNHGFHTINTPTTELRPGIGGAEANTGTANQYPYDYGRIQATGGGAAHGHAGSTATASNHLPPYIGMIFIIKD</sequence>
<proteinExistence type="predicted"/>
<keyword evidence="2" id="KW-1185">Reference proteome</keyword>
<dbReference type="CDD" id="cd22641">
    <property type="entry name" value="C24-like"/>
    <property type="match status" value="1"/>
</dbReference>
<dbReference type="SUPFAM" id="SSF88874">
    <property type="entry name" value="Receptor-binding domain of short tail fibre protein gp12"/>
    <property type="match status" value="1"/>
</dbReference>
<dbReference type="Proteomes" id="UP000240564">
    <property type="component" value="Segment"/>
</dbReference>
<dbReference type="EMBL" id="MG775259">
    <property type="protein sequence ID" value="AUV61756.1"/>
    <property type="molecule type" value="Genomic_DNA"/>
</dbReference>
<evidence type="ECO:0000313" key="2">
    <source>
        <dbReference type="Proteomes" id="UP000240564"/>
    </source>
</evidence>
<reference evidence="1 2" key="1">
    <citation type="submission" date="2018-01" db="EMBL/GenBank/DDBJ databases">
        <title>Pseudomonas phages infecting Pseudomonas sp. isolated from Prunus avium.</title>
        <authorList>
            <person name="Colberg O."/>
            <person name="Byth Carstens A."/>
        </authorList>
    </citation>
    <scope>NUCLEOTIDE SEQUENCE [LARGE SCALE GENOMIC DNA]</scope>
</reference>
<gene>
    <name evidence="1" type="ORF">PsPhBjorn_gp60</name>
</gene>
<organism evidence="1 2">
    <name type="scientific">Pseudomonas phage Bjorn</name>
    <dbReference type="NCBI Taxonomy" id="2079288"/>
    <lineage>
        <taxon>Viruses</taxon>
        <taxon>Duplodnaviria</taxon>
        <taxon>Heunggongvirae</taxon>
        <taxon>Uroviricota</taxon>
        <taxon>Caudoviricetes</taxon>
        <taxon>Bjornvirus</taxon>
        <taxon>Bjornvirus bjorn</taxon>
    </lineage>
</organism>
<name>A0A2K9VHC1_9CAUD</name>
<evidence type="ECO:0000313" key="1">
    <source>
        <dbReference type="EMBL" id="AUV61756.1"/>
    </source>
</evidence>
<dbReference type="OrthoDB" id="7791at10239"/>
<accession>A0A2K9VHC1</accession>